<dbReference type="PANTHER" id="PTHR30053">
    <property type="entry name" value="ELONGATION FACTOR P"/>
    <property type="match status" value="1"/>
</dbReference>
<feature type="domain" description="Translation elongation factor P/YeiP central" evidence="2">
    <location>
        <begin position="128"/>
        <end position="183"/>
    </location>
</feature>
<sequence>MPAVLTSKYCDTEFCYRNHTHTTCNSSSSTRQSCGMWFRQRLFLTPLWRNTWTRFFGSTETVNSRELRKGSIILQKGVYCEVRSARPAGHGRSASGGFEIRYRELHNRKAREVRMSDSASVVLVECDRAKMPVLYKDLVGKRLVLADSEYNELSVSLAQVGDAADALNAGAEVSVLTHEGNIVKIVPPPEIAEALQQEHRRARREQLQARQVARHGGPGKPSKASAEASDSE</sequence>
<evidence type="ECO:0000259" key="2">
    <source>
        <dbReference type="SMART" id="SM01185"/>
    </source>
</evidence>
<gene>
    <name evidence="3" type="ORF">PGLA1383_LOCUS5198</name>
</gene>
<dbReference type="InterPro" id="IPR020599">
    <property type="entry name" value="Transl_elong_fac_P/YeiP"/>
</dbReference>
<dbReference type="Gene3D" id="2.40.50.140">
    <property type="entry name" value="Nucleic acid-binding proteins"/>
    <property type="match status" value="1"/>
</dbReference>
<feature type="region of interest" description="Disordered" evidence="1">
    <location>
        <begin position="196"/>
        <end position="232"/>
    </location>
</feature>
<dbReference type="OrthoDB" id="425676at2759"/>
<evidence type="ECO:0000313" key="4">
    <source>
        <dbReference type="Proteomes" id="UP000654075"/>
    </source>
</evidence>
<keyword evidence="4" id="KW-1185">Reference proteome</keyword>
<dbReference type="InterPro" id="IPR012340">
    <property type="entry name" value="NA-bd_OB-fold"/>
</dbReference>
<proteinExistence type="predicted"/>
<reference evidence="3" key="1">
    <citation type="submission" date="2021-02" db="EMBL/GenBank/DDBJ databases">
        <authorList>
            <person name="Dougan E. K."/>
            <person name="Rhodes N."/>
            <person name="Thang M."/>
            <person name="Chan C."/>
        </authorList>
    </citation>
    <scope>NUCLEOTIDE SEQUENCE</scope>
</reference>
<dbReference type="GO" id="GO:0003746">
    <property type="term" value="F:translation elongation factor activity"/>
    <property type="evidence" value="ECO:0007669"/>
    <property type="project" value="InterPro"/>
</dbReference>
<name>A0A813DFE8_POLGL</name>
<dbReference type="InterPro" id="IPR001059">
    <property type="entry name" value="Transl_elong_P/YeiP_cen"/>
</dbReference>
<dbReference type="PANTHER" id="PTHR30053:SF14">
    <property type="entry name" value="TRANSLATION ELONGATION FACTOR KOW-LIKE DOMAIN-CONTAINING PROTEIN"/>
    <property type="match status" value="1"/>
</dbReference>
<accession>A0A813DFE8</accession>
<organism evidence="3 4">
    <name type="scientific">Polarella glacialis</name>
    <name type="common">Dinoflagellate</name>
    <dbReference type="NCBI Taxonomy" id="89957"/>
    <lineage>
        <taxon>Eukaryota</taxon>
        <taxon>Sar</taxon>
        <taxon>Alveolata</taxon>
        <taxon>Dinophyceae</taxon>
        <taxon>Suessiales</taxon>
        <taxon>Suessiaceae</taxon>
        <taxon>Polarella</taxon>
    </lineage>
</organism>
<protein>
    <recommendedName>
        <fullName evidence="2">Translation elongation factor P/YeiP central domain-containing protein</fullName>
    </recommendedName>
</protein>
<dbReference type="EMBL" id="CAJNNV010002013">
    <property type="protein sequence ID" value="CAE8586323.1"/>
    <property type="molecule type" value="Genomic_DNA"/>
</dbReference>
<evidence type="ECO:0000256" key="1">
    <source>
        <dbReference type="SAM" id="MobiDB-lite"/>
    </source>
</evidence>
<evidence type="ECO:0000313" key="3">
    <source>
        <dbReference type="EMBL" id="CAE8586323.1"/>
    </source>
</evidence>
<dbReference type="AlphaFoldDB" id="A0A813DFE8"/>
<feature type="compositionally biased region" description="Basic and acidic residues" evidence="1">
    <location>
        <begin position="196"/>
        <end position="207"/>
    </location>
</feature>
<dbReference type="SMART" id="SM01185">
    <property type="entry name" value="EFP"/>
    <property type="match status" value="1"/>
</dbReference>
<dbReference type="Proteomes" id="UP000654075">
    <property type="component" value="Unassembled WGS sequence"/>
</dbReference>
<dbReference type="GO" id="GO:0005737">
    <property type="term" value="C:cytoplasm"/>
    <property type="evidence" value="ECO:0007669"/>
    <property type="project" value="TreeGrafter"/>
</dbReference>
<comment type="caution">
    <text evidence="3">The sequence shown here is derived from an EMBL/GenBank/DDBJ whole genome shotgun (WGS) entry which is preliminary data.</text>
</comment>